<dbReference type="InterPro" id="IPR011009">
    <property type="entry name" value="Kinase-like_dom_sf"/>
</dbReference>
<dbReference type="SUPFAM" id="SSF56112">
    <property type="entry name" value="Protein kinase-like (PK-like)"/>
    <property type="match status" value="1"/>
</dbReference>
<dbReference type="Pfam" id="PF03822">
    <property type="entry name" value="NAF"/>
    <property type="match status" value="1"/>
</dbReference>
<evidence type="ECO:0000259" key="14">
    <source>
        <dbReference type="PROSITE" id="PS50011"/>
    </source>
</evidence>
<dbReference type="CDD" id="cd14663">
    <property type="entry name" value="STKc_SnRK3"/>
    <property type="match status" value="1"/>
</dbReference>
<dbReference type="Gene3D" id="3.30.200.20">
    <property type="entry name" value="Phosphorylase Kinase, domain 1"/>
    <property type="match status" value="1"/>
</dbReference>
<comment type="catalytic activity">
    <reaction evidence="9">
        <text>L-threonyl-[protein] + ATP = O-phospho-L-threonyl-[protein] + ADP + H(+)</text>
        <dbReference type="Rhea" id="RHEA:46608"/>
        <dbReference type="Rhea" id="RHEA-COMP:11060"/>
        <dbReference type="Rhea" id="RHEA-COMP:11605"/>
        <dbReference type="ChEBI" id="CHEBI:15378"/>
        <dbReference type="ChEBI" id="CHEBI:30013"/>
        <dbReference type="ChEBI" id="CHEBI:30616"/>
        <dbReference type="ChEBI" id="CHEBI:61977"/>
        <dbReference type="ChEBI" id="CHEBI:456216"/>
        <dbReference type="EC" id="2.7.11.1"/>
    </reaction>
</comment>
<dbReference type="PANTHER" id="PTHR43895:SF28">
    <property type="entry name" value="CBL-INTERACTING SERINE_THREONINE-PROTEIN KINASE 15"/>
    <property type="match status" value="1"/>
</dbReference>
<dbReference type="InterPro" id="IPR018451">
    <property type="entry name" value="NAF/FISL_domain"/>
</dbReference>
<comment type="caution">
    <text evidence="16">The sequence shown here is derived from an EMBL/GenBank/DDBJ whole genome shotgun (WGS) entry which is preliminary data.</text>
</comment>
<evidence type="ECO:0000256" key="12">
    <source>
        <dbReference type="RuleBase" id="RU000304"/>
    </source>
</evidence>
<feature type="compositionally biased region" description="Polar residues" evidence="13">
    <location>
        <begin position="469"/>
        <end position="479"/>
    </location>
</feature>
<dbReference type="Gene3D" id="3.30.310.80">
    <property type="entry name" value="Kinase associated domain 1, KA1"/>
    <property type="match status" value="1"/>
</dbReference>
<evidence type="ECO:0000256" key="1">
    <source>
        <dbReference type="ARBA" id="ARBA00001936"/>
    </source>
</evidence>
<protein>
    <recommendedName>
        <fullName evidence="3">non-specific serine/threonine protein kinase</fullName>
        <ecNumber evidence="3">2.7.11.1</ecNumber>
    </recommendedName>
</protein>
<dbReference type="PANTHER" id="PTHR43895">
    <property type="entry name" value="CALCIUM/CALMODULIN-DEPENDENT PROTEIN KINASE KINASE-RELATED"/>
    <property type="match status" value="1"/>
</dbReference>
<evidence type="ECO:0000256" key="10">
    <source>
        <dbReference type="ARBA" id="ARBA00048679"/>
    </source>
</evidence>
<comment type="cofactor">
    <cofactor evidence="1">
        <name>Mn(2+)</name>
        <dbReference type="ChEBI" id="CHEBI:29035"/>
    </cofactor>
</comment>
<evidence type="ECO:0000313" key="17">
    <source>
        <dbReference type="Proteomes" id="UP000827721"/>
    </source>
</evidence>
<keyword evidence="17" id="KW-1185">Reference proteome</keyword>
<dbReference type="Proteomes" id="UP000827721">
    <property type="component" value="Unassembled WGS sequence"/>
</dbReference>
<dbReference type="SMART" id="SM00220">
    <property type="entry name" value="S_TKc"/>
    <property type="match status" value="1"/>
</dbReference>
<reference evidence="16 17" key="1">
    <citation type="submission" date="2021-02" db="EMBL/GenBank/DDBJ databases">
        <title>Plant Genome Project.</title>
        <authorList>
            <person name="Zhang R.-G."/>
        </authorList>
    </citation>
    <scope>NUCLEOTIDE SEQUENCE [LARGE SCALE GENOMIC DNA]</scope>
    <source>
        <tissue evidence="16">Leaves</tissue>
    </source>
</reference>
<comment type="similarity">
    <text evidence="2">Belongs to the protein kinase superfamily. CAMK Ser/Thr protein kinase family. SNF1 subfamily.</text>
</comment>
<keyword evidence="6 11" id="KW-0547">Nucleotide-binding</keyword>
<dbReference type="Pfam" id="PF00069">
    <property type="entry name" value="Pkinase"/>
    <property type="match status" value="1"/>
</dbReference>
<dbReference type="InterPro" id="IPR004041">
    <property type="entry name" value="NAF_dom"/>
</dbReference>
<sequence>MENKGTILMQRYELGKLLGQGTFAKVHHARNLISGMSVAVKIIDKEKVLKVGMIDQIKREISVMRLVRHPNVVELYEVMASKTKIYFVMEYVKGGELFNKVAKGKLKEDAARKYFQQLISAVDYCHSRGVFHRDLKPENLLLDENGNLKVSDFGLSALAESKHQDGLLHTTCGTPAYVAPEVINRKGYDGSKADIWSCGVILYVLLAGYLPFHDSNLMEMYRKIGKAEFKFPNWFAPEVRRLLTKILDPNPSTRISIAKIMENSWFRKGLEKPVTYKTEGIEPASLDADAVFSVNESNTTVAESKNELAAKPCNLNAFDIISFSSGFDLSGLFGERERRKETRFTSNKPASTIISKLEDIAKRLGLKVKKKDGGLLKMEGCKEGRKGVLGIDAEIFEITSFFHLVEVKKSSGDTLEYQKVMKQDIRPALKDIVWTWQGEQQQQQQQEQLMLPPPEQQDPQSCNAVPLQVTPSQDSSLNF</sequence>
<accession>A0ABQ8HBR6</accession>
<feature type="domain" description="NAF" evidence="15">
    <location>
        <begin position="310"/>
        <end position="334"/>
    </location>
</feature>
<name>A0ABQ8HBR6_9ROSI</name>
<dbReference type="PROSITE" id="PS00107">
    <property type="entry name" value="PROTEIN_KINASE_ATP"/>
    <property type="match status" value="1"/>
</dbReference>
<evidence type="ECO:0000256" key="5">
    <source>
        <dbReference type="ARBA" id="ARBA00022679"/>
    </source>
</evidence>
<keyword evidence="5" id="KW-0808">Transferase</keyword>
<dbReference type="InterPro" id="IPR008271">
    <property type="entry name" value="Ser/Thr_kinase_AS"/>
</dbReference>
<dbReference type="PROSITE" id="PS50816">
    <property type="entry name" value="NAF"/>
    <property type="match status" value="1"/>
</dbReference>
<dbReference type="PROSITE" id="PS50011">
    <property type="entry name" value="PROTEIN_KINASE_DOM"/>
    <property type="match status" value="1"/>
</dbReference>
<organism evidence="16 17">
    <name type="scientific">Xanthoceras sorbifolium</name>
    <dbReference type="NCBI Taxonomy" id="99658"/>
    <lineage>
        <taxon>Eukaryota</taxon>
        <taxon>Viridiplantae</taxon>
        <taxon>Streptophyta</taxon>
        <taxon>Embryophyta</taxon>
        <taxon>Tracheophyta</taxon>
        <taxon>Spermatophyta</taxon>
        <taxon>Magnoliopsida</taxon>
        <taxon>eudicotyledons</taxon>
        <taxon>Gunneridae</taxon>
        <taxon>Pentapetalae</taxon>
        <taxon>rosids</taxon>
        <taxon>malvids</taxon>
        <taxon>Sapindales</taxon>
        <taxon>Sapindaceae</taxon>
        <taxon>Xanthoceroideae</taxon>
        <taxon>Xanthoceras</taxon>
    </lineage>
</organism>
<evidence type="ECO:0000256" key="13">
    <source>
        <dbReference type="SAM" id="MobiDB-lite"/>
    </source>
</evidence>
<proteinExistence type="inferred from homology"/>
<feature type="binding site" evidence="11">
    <location>
        <position position="41"/>
    </location>
    <ligand>
        <name>ATP</name>
        <dbReference type="ChEBI" id="CHEBI:30616"/>
    </ligand>
</feature>
<dbReference type="EC" id="2.7.11.1" evidence="3"/>
<evidence type="ECO:0000256" key="8">
    <source>
        <dbReference type="ARBA" id="ARBA00022840"/>
    </source>
</evidence>
<keyword evidence="7" id="KW-0418">Kinase</keyword>
<gene>
    <name evidence="16" type="ORF">JRO89_XS12G0082000</name>
</gene>
<feature type="region of interest" description="Disordered" evidence="13">
    <location>
        <begin position="444"/>
        <end position="479"/>
    </location>
</feature>
<feature type="domain" description="Protein kinase" evidence="14">
    <location>
        <begin position="12"/>
        <end position="266"/>
    </location>
</feature>
<evidence type="ECO:0000256" key="9">
    <source>
        <dbReference type="ARBA" id="ARBA00047899"/>
    </source>
</evidence>
<evidence type="ECO:0000256" key="2">
    <source>
        <dbReference type="ARBA" id="ARBA00006234"/>
    </source>
</evidence>
<evidence type="ECO:0000256" key="11">
    <source>
        <dbReference type="PROSITE-ProRule" id="PRU10141"/>
    </source>
</evidence>
<dbReference type="EMBL" id="JAFEMO010000012">
    <property type="protein sequence ID" value="KAH7553941.1"/>
    <property type="molecule type" value="Genomic_DNA"/>
</dbReference>
<evidence type="ECO:0000256" key="3">
    <source>
        <dbReference type="ARBA" id="ARBA00012513"/>
    </source>
</evidence>
<dbReference type="InterPro" id="IPR017441">
    <property type="entry name" value="Protein_kinase_ATP_BS"/>
</dbReference>
<evidence type="ECO:0000256" key="4">
    <source>
        <dbReference type="ARBA" id="ARBA00022527"/>
    </source>
</evidence>
<keyword evidence="4 12" id="KW-0723">Serine/threonine-protein kinase</keyword>
<evidence type="ECO:0000256" key="7">
    <source>
        <dbReference type="ARBA" id="ARBA00022777"/>
    </source>
</evidence>
<comment type="catalytic activity">
    <reaction evidence="10">
        <text>L-seryl-[protein] + ATP = O-phospho-L-seryl-[protein] + ADP + H(+)</text>
        <dbReference type="Rhea" id="RHEA:17989"/>
        <dbReference type="Rhea" id="RHEA-COMP:9863"/>
        <dbReference type="Rhea" id="RHEA-COMP:11604"/>
        <dbReference type="ChEBI" id="CHEBI:15378"/>
        <dbReference type="ChEBI" id="CHEBI:29999"/>
        <dbReference type="ChEBI" id="CHEBI:30616"/>
        <dbReference type="ChEBI" id="CHEBI:83421"/>
        <dbReference type="ChEBI" id="CHEBI:456216"/>
        <dbReference type="EC" id="2.7.11.1"/>
    </reaction>
</comment>
<keyword evidence="8 11" id="KW-0067">ATP-binding</keyword>
<evidence type="ECO:0000313" key="16">
    <source>
        <dbReference type="EMBL" id="KAH7553941.1"/>
    </source>
</evidence>
<dbReference type="Gene3D" id="1.10.510.10">
    <property type="entry name" value="Transferase(Phosphotransferase) domain 1"/>
    <property type="match status" value="1"/>
</dbReference>
<dbReference type="CDD" id="cd12195">
    <property type="entry name" value="CIPK_C"/>
    <property type="match status" value="1"/>
</dbReference>
<dbReference type="InterPro" id="IPR000719">
    <property type="entry name" value="Prot_kinase_dom"/>
</dbReference>
<evidence type="ECO:0000259" key="15">
    <source>
        <dbReference type="PROSITE" id="PS50816"/>
    </source>
</evidence>
<dbReference type="PROSITE" id="PS00108">
    <property type="entry name" value="PROTEIN_KINASE_ST"/>
    <property type="match status" value="1"/>
</dbReference>
<evidence type="ECO:0000256" key="6">
    <source>
        <dbReference type="ARBA" id="ARBA00022741"/>
    </source>
</evidence>